<accession>A0A1J1IP11</accession>
<dbReference type="EMBL" id="CVRI01000057">
    <property type="protein sequence ID" value="CRL01973.1"/>
    <property type="molecule type" value="Genomic_DNA"/>
</dbReference>
<dbReference type="Proteomes" id="UP000183832">
    <property type="component" value="Unassembled WGS sequence"/>
</dbReference>
<proteinExistence type="predicted"/>
<feature type="region of interest" description="Disordered" evidence="2">
    <location>
        <begin position="75"/>
        <end position="108"/>
    </location>
</feature>
<feature type="coiled-coil region" evidence="1">
    <location>
        <begin position="391"/>
        <end position="425"/>
    </location>
</feature>
<dbReference type="STRING" id="568069.A0A1J1IP11"/>
<dbReference type="OrthoDB" id="200110at2759"/>
<reference evidence="3 4" key="1">
    <citation type="submission" date="2015-04" db="EMBL/GenBank/DDBJ databases">
        <authorList>
            <person name="Syromyatnikov M.Y."/>
            <person name="Popov V.N."/>
        </authorList>
    </citation>
    <scope>NUCLEOTIDE SEQUENCE [LARGE SCALE GENOMIC DNA]</scope>
</reference>
<evidence type="ECO:0000313" key="3">
    <source>
        <dbReference type="EMBL" id="CRL01973.1"/>
    </source>
</evidence>
<evidence type="ECO:0000313" key="4">
    <source>
        <dbReference type="Proteomes" id="UP000183832"/>
    </source>
</evidence>
<keyword evidence="1" id="KW-0175">Coiled coil</keyword>
<dbReference type="AlphaFoldDB" id="A0A1J1IP11"/>
<keyword evidence="4" id="KW-1185">Reference proteome</keyword>
<feature type="compositionally biased region" description="Basic residues" evidence="2">
    <location>
        <begin position="82"/>
        <end position="93"/>
    </location>
</feature>
<protein>
    <submittedName>
        <fullName evidence="3">CLUMA_CG015609, isoform A</fullName>
    </submittedName>
</protein>
<sequence>MSRKSRKGSKDKKLISTSDDFFLSCPIDDDNDFDEALSMEFFDCCCFDCTNVDFAQFHGKINFSLDNLCCNFSSRNSSTDKKPKKKKKLKKKNGTPSPIPVETNTDFGSQRKIELPSKALSPKSFNLDPISDQLKHSNRSFSTSDLPGFKGSTNLKMKKPKGNKKSTKLCNTLKSEAPASFQNLCNRFKSSSLSNLLPISRNEATLKNIVHLSDHDKKILDRMSMKNLKELALVENAMMARKYWESEKSERERLKNEQHARYLKMVNEKRRQEQGELMRRKQLIEEKQKEYCERVQNDIAAKSIKAENILKNIEMEREMMECRKRQREYQRIEAIQTNCEESKLDEQIWRETIIDRLEERINKAENIRCKNLDVYRIRVQTDNQLHQQIHAQNYDQAIREEIQKRDQLRERIKDREMKLRKFNEQRQRFVQESKTQAKTSALLRELVKRSFGSFKVPSDTPIQRSCENGRFSNCSYSSQVSHIHLS</sequence>
<organism evidence="3 4">
    <name type="scientific">Clunio marinus</name>
    <dbReference type="NCBI Taxonomy" id="568069"/>
    <lineage>
        <taxon>Eukaryota</taxon>
        <taxon>Metazoa</taxon>
        <taxon>Ecdysozoa</taxon>
        <taxon>Arthropoda</taxon>
        <taxon>Hexapoda</taxon>
        <taxon>Insecta</taxon>
        <taxon>Pterygota</taxon>
        <taxon>Neoptera</taxon>
        <taxon>Endopterygota</taxon>
        <taxon>Diptera</taxon>
        <taxon>Nematocera</taxon>
        <taxon>Chironomoidea</taxon>
        <taxon>Chironomidae</taxon>
        <taxon>Clunio</taxon>
    </lineage>
</organism>
<gene>
    <name evidence="3" type="ORF">CLUMA_CG015609</name>
</gene>
<name>A0A1J1IP11_9DIPT</name>
<evidence type="ECO:0000256" key="1">
    <source>
        <dbReference type="SAM" id="Coils"/>
    </source>
</evidence>
<feature type="compositionally biased region" description="Polar residues" evidence="2">
    <location>
        <begin position="139"/>
        <end position="155"/>
    </location>
</feature>
<feature type="compositionally biased region" description="Basic residues" evidence="2">
    <location>
        <begin position="156"/>
        <end position="166"/>
    </location>
</feature>
<evidence type="ECO:0000256" key="2">
    <source>
        <dbReference type="SAM" id="MobiDB-lite"/>
    </source>
</evidence>
<feature type="region of interest" description="Disordered" evidence="2">
    <location>
        <begin position="136"/>
        <end position="166"/>
    </location>
</feature>